<dbReference type="InterPro" id="IPR011704">
    <property type="entry name" value="ATPase_dyneun-rel_AAA"/>
</dbReference>
<dbReference type="SUPFAM" id="SSF52540">
    <property type="entry name" value="P-loop containing nucleoside triphosphate hydrolases"/>
    <property type="match status" value="1"/>
</dbReference>
<keyword evidence="7" id="KW-1185">Reference proteome</keyword>
<evidence type="ECO:0000256" key="2">
    <source>
        <dbReference type="ARBA" id="ARBA00022741"/>
    </source>
</evidence>
<evidence type="ECO:0000313" key="6">
    <source>
        <dbReference type="EMBL" id="MEU1953278.1"/>
    </source>
</evidence>
<evidence type="ECO:0000256" key="1">
    <source>
        <dbReference type="ARBA" id="ARBA00009417"/>
    </source>
</evidence>
<dbReference type="PANTHER" id="PTHR42759">
    <property type="entry name" value="MOXR FAMILY PROTEIN"/>
    <property type="match status" value="1"/>
</dbReference>
<organism evidence="6 7">
    <name type="scientific">Nocardia rhamnosiphila</name>
    <dbReference type="NCBI Taxonomy" id="426716"/>
    <lineage>
        <taxon>Bacteria</taxon>
        <taxon>Bacillati</taxon>
        <taxon>Actinomycetota</taxon>
        <taxon>Actinomycetes</taxon>
        <taxon>Mycobacteriales</taxon>
        <taxon>Nocardiaceae</taxon>
        <taxon>Nocardia</taxon>
    </lineage>
</organism>
<gene>
    <name evidence="6" type="ORF">ABZ510_15555</name>
</gene>
<proteinExistence type="inferred from homology"/>
<evidence type="ECO:0000259" key="4">
    <source>
        <dbReference type="Pfam" id="PF07728"/>
    </source>
</evidence>
<dbReference type="RefSeq" id="WP_356956521.1">
    <property type="nucleotide sequence ID" value="NZ_JBEYBD010000006.1"/>
</dbReference>
<feature type="domain" description="ATPase dynein-related AAA" evidence="4">
    <location>
        <begin position="25"/>
        <end position="159"/>
    </location>
</feature>
<comment type="similarity">
    <text evidence="1">Belongs to the CbbQ/NirQ/NorQ/GpvN family.</text>
</comment>
<evidence type="ECO:0000313" key="7">
    <source>
        <dbReference type="Proteomes" id="UP001550628"/>
    </source>
</evidence>
<protein>
    <submittedName>
        <fullName evidence="6">CbbQ/NirQ/NorQ/GpvN family protein</fullName>
    </submittedName>
</protein>
<dbReference type="Gene3D" id="3.40.50.300">
    <property type="entry name" value="P-loop containing nucleotide triphosphate hydrolases"/>
    <property type="match status" value="1"/>
</dbReference>
<dbReference type="PANTHER" id="PTHR42759:SF7">
    <property type="entry name" value="DENITRIFICATION REGULATORY PROTEIN NIRQ"/>
    <property type="match status" value="1"/>
</dbReference>
<evidence type="ECO:0000256" key="3">
    <source>
        <dbReference type="ARBA" id="ARBA00022840"/>
    </source>
</evidence>
<feature type="domain" description="CbbQ/NirQ/NorQ C-terminal" evidence="5">
    <location>
        <begin position="172"/>
        <end position="255"/>
    </location>
</feature>
<dbReference type="InterPro" id="IPR027417">
    <property type="entry name" value="P-loop_NTPase"/>
</dbReference>
<reference evidence="6 7" key="1">
    <citation type="submission" date="2024-06" db="EMBL/GenBank/DDBJ databases">
        <title>The Natural Products Discovery Center: Release of the First 8490 Sequenced Strains for Exploring Actinobacteria Biosynthetic Diversity.</title>
        <authorList>
            <person name="Kalkreuter E."/>
            <person name="Kautsar S.A."/>
            <person name="Yang D."/>
            <person name="Bader C.D."/>
            <person name="Teijaro C.N."/>
            <person name="Fluegel L."/>
            <person name="Davis C.M."/>
            <person name="Simpson J.R."/>
            <person name="Lauterbach L."/>
            <person name="Steele A.D."/>
            <person name="Gui C."/>
            <person name="Meng S."/>
            <person name="Li G."/>
            <person name="Viehrig K."/>
            <person name="Ye F."/>
            <person name="Su P."/>
            <person name="Kiefer A.F."/>
            <person name="Nichols A."/>
            <person name="Cepeda A.J."/>
            <person name="Yan W."/>
            <person name="Fan B."/>
            <person name="Jiang Y."/>
            <person name="Adhikari A."/>
            <person name="Zheng C.-J."/>
            <person name="Schuster L."/>
            <person name="Cowan T.M."/>
            <person name="Smanski M.J."/>
            <person name="Chevrette M.G."/>
            <person name="De Carvalho L.P.S."/>
            <person name="Shen B."/>
        </authorList>
    </citation>
    <scope>NUCLEOTIDE SEQUENCE [LARGE SCALE GENOMIC DNA]</scope>
    <source>
        <strain evidence="6 7">NPDC019708</strain>
    </source>
</reference>
<evidence type="ECO:0000259" key="5">
    <source>
        <dbReference type="Pfam" id="PF08406"/>
    </source>
</evidence>
<dbReference type="EMBL" id="JBEYBF010000009">
    <property type="protein sequence ID" value="MEU1953278.1"/>
    <property type="molecule type" value="Genomic_DNA"/>
</dbReference>
<dbReference type="InterPro" id="IPR013615">
    <property type="entry name" value="CbbQ_C"/>
</dbReference>
<keyword evidence="3" id="KW-0067">ATP-binding</keyword>
<dbReference type="Pfam" id="PF07728">
    <property type="entry name" value="AAA_5"/>
    <property type="match status" value="1"/>
</dbReference>
<sequence length="275" mass="29959">MNSEYHSATGNEIALFERAYRRRIPVMLTGPTGCGKTRFVEHMGRLLDRPVVTVSCHDDLTSADLVGRFLVTGGDVVWHDGPLTRAVKDGAICYLDEVVEARHDSLAILYSLTDHRRMLYLDRADEVVPAPDPFMLVCSYNPAYRSSLKELKPSFRQRFMTLALDYLDADREAAVVVAETGIEPPVARQLVGCARVIREADKVFHFEPPSTRVLVTTGHLIAAGADIRDAAEACILAPLSSNGAINEGLREIAAAALATAETTLAQSVPEGGSRP</sequence>
<keyword evidence="2" id="KW-0547">Nucleotide-binding</keyword>
<accession>A0ABV2WQV8</accession>
<dbReference type="Proteomes" id="UP001550628">
    <property type="component" value="Unassembled WGS sequence"/>
</dbReference>
<dbReference type="Pfam" id="PF08406">
    <property type="entry name" value="CbbQ_C"/>
    <property type="match status" value="1"/>
</dbReference>
<comment type="caution">
    <text evidence="6">The sequence shown here is derived from an EMBL/GenBank/DDBJ whole genome shotgun (WGS) entry which is preliminary data.</text>
</comment>
<name>A0ABV2WQV8_9NOCA</name>
<dbReference type="InterPro" id="IPR050764">
    <property type="entry name" value="CbbQ/NirQ/NorQ/GpvN"/>
</dbReference>